<name>V5C7H7_9GAMM</name>
<evidence type="ECO:0000256" key="1">
    <source>
        <dbReference type="SAM" id="Phobius"/>
    </source>
</evidence>
<proteinExistence type="predicted"/>
<keyword evidence="1" id="KW-1133">Transmembrane helix</keyword>
<keyword evidence="1" id="KW-0812">Transmembrane</keyword>
<organism evidence="2 3">
    <name type="scientific">Methyloglobulus morosus KoM1</name>
    <dbReference type="NCBI Taxonomy" id="1116472"/>
    <lineage>
        <taxon>Bacteria</taxon>
        <taxon>Pseudomonadati</taxon>
        <taxon>Pseudomonadota</taxon>
        <taxon>Gammaproteobacteria</taxon>
        <taxon>Methylococcales</taxon>
        <taxon>Methylococcaceae</taxon>
        <taxon>Methyloglobulus</taxon>
    </lineage>
</organism>
<dbReference type="EMBL" id="AYLO01000050">
    <property type="protein sequence ID" value="ESS72683.1"/>
    <property type="molecule type" value="Genomic_DNA"/>
</dbReference>
<reference evidence="2 3" key="1">
    <citation type="journal article" date="2013" name="Genome Announc.">
        <title>Draft Genome Sequence of the Methanotrophic Gammaproteobacterium Methyloglobulus morosus DSM 22980 Strain KoM1.</title>
        <authorList>
            <person name="Poehlein A."/>
            <person name="Deutzmann J.S."/>
            <person name="Daniel R."/>
            <person name="Simeonova D.D."/>
        </authorList>
    </citation>
    <scope>NUCLEOTIDE SEQUENCE [LARGE SCALE GENOMIC DNA]</scope>
    <source>
        <strain evidence="2 3">KoM1</strain>
    </source>
</reference>
<gene>
    <name evidence="2" type="ORF">MGMO_52c00380</name>
</gene>
<comment type="caution">
    <text evidence="2">The sequence shown here is derived from an EMBL/GenBank/DDBJ whole genome shotgun (WGS) entry which is preliminary data.</text>
</comment>
<protein>
    <submittedName>
        <fullName evidence="2">Uncharacterized protein</fullName>
    </submittedName>
</protein>
<feature type="transmembrane region" description="Helical" evidence="1">
    <location>
        <begin position="62"/>
        <end position="87"/>
    </location>
</feature>
<dbReference type="AlphaFoldDB" id="V5C7H7"/>
<keyword evidence="3" id="KW-1185">Reference proteome</keyword>
<sequence length="181" mass="20322">MTEIENIYEQLFMLVMRGNVNGKASTIIDTFSGWLISGFAAASTLFVSQYKSIQENISICGIQWFIYLFIAALILAIFQKFIAVIVASHSMGSSVGYELGKEFKKNNVVLNREFIFNETEKGMLPFVRWCASDILTAARNGDFVSSSRNFTRLCQYQGLLTLIQAIVTLFAIRIIATTFHA</sequence>
<evidence type="ECO:0000313" key="3">
    <source>
        <dbReference type="Proteomes" id="UP000017842"/>
    </source>
</evidence>
<accession>V5C7H7</accession>
<evidence type="ECO:0000313" key="2">
    <source>
        <dbReference type="EMBL" id="ESS72683.1"/>
    </source>
</evidence>
<feature type="transmembrane region" description="Helical" evidence="1">
    <location>
        <begin position="156"/>
        <end position="176"/>
    </location>
</feature>
<keyword evidence="1" id="KW-0472">Membrane</keyword>
<feature type="transmembrane region" description="Helical" evidence="1">
    <location>
        <begin position="31"/>
        <end position="50"/>
    </location>
</feature>
<dbReference type="RefSeq" id="WP_023494339.1">
    <property type="nucleotide sequence ID" value="NZ_AYLO01000050.1"/>
</dbReference>
<dbReference type="Proteomes" id="UP000017842">
    <property type="component" value="Unassembled WGS sequence"/>
</dbReference>